<accession>A0A6G1H3F0</accession>
<keyword evidence="2" id="KW-1185">Reference proteome</keyword>
<dbReference type="AlphaFoldDB" id="A0A6G1H3F0"/>
<gene>
    <name evidence="1" type="ORF">K402DRAFT_330113</name>
</gene>
<dbReference type="GO" id="GO:0016788">
    <property type="term" value="F:hydrolase activity, acting on ester bonds"/>
    <property type="evidence" value="ECO:0007669"/>
    <property type="project" value="InterPro"/>
</dbReference>
<dbReference type="GO" id="GO:0006629">
    <property type="term" value="P:lipid metabolic process"/>
    <property type="evidence" value="ECO:0007669"/>
    <property type="project" value="TreeGrafter"/>
</dbReference>
<dbReference type="InterPro" id="IPR036514">
    <property type="entry name" value="SGNH_hydro_sf"/>
</dbReference>
<dbReference type="PANTHER" id="PTHR37981:SF1">
    <property type="entry name" value="SGNH HYDROLASE-TYPE ESTERASE DOMAIN-CONTAINING PROTEIN"/>
    <property type="match status" value="1"/>
</dbReference>
<dbReference type="SUPFAM" id="SSF52266">
    <property type="entry name" value="SGNH hydrolase"/>
    <property type="match status" value="1"/>
</dbReference>
<protein>
    <submittedName>
        <fullName evidence="1">Uncharacterized protein</fullName>
    </submittedName>
</protein>
<dbReference type="OrthoDB" id="21678at2759"/>
<reference evidence="1" key="1">
    <citation type="journal article" date="2020" name="Stud. Mycol.">
        <title>101 Dothideomycetes genomes: a test case for predicting lifestyles and emergence of pathogens.</title>
        <authorList>
            <person name="Haridas S."/>
            <person name="Albert R."/>
            <person name="Binder M."/>
            <person name="Bloem J."/>
            <person name="Labutti K."/>
            <person name="Salamov A."/>
            <person name="Andreopoulos B."/>
            <person name="Baker S."/>
            <person name="Barry K."/>
            <person name="Bills G."/>
            <person name="Bluhm B."/>
            <person name="Cannon C."/>
            <person name="Castanera R."/>
            <person name="Culley D."/>
            <person name="Daum C."/>
            <person name="Ezra D."/>
            <person name="Gonzalez J."/>
            <person name="Henrissat B."/>
            <person name="Kuo A."/>
            <person name="Liang C."/>
            <person name="Lipzen A."/>
            <person name="Lutzoni F."/>
            <person name="Magnuson J."/>
            <person name="Mondo S."/>
            <person name="Nolan M."/>
            <person name="Ohm R."/>
            <person name="Pangilinan J."/>
            <person name="Park H.-J."/>
            <person name="Ramirez L."/>
            <person name="Alfaro M."/>
            <person name="Sun H."/>
            <person name="Tritt A."/>
            <person name="Yoshinaga Y."/>
            <person name="Zwiers L.-H."/>
            <person name="Turgeon B."/>
            <person name="Goodwin S."/>
            <person name="Spatafora J."/>
            <person name="Crous P."/>
            <person name="Grigoriev I."/>
        </authorList>
    </citation>
    <scope>NUCLEOTIDE SEQUENCE</scope>
    <source>
        <strain evidence="1">CBS 113979</strain>
    </source>
</reference>
<name>A0A6G1H3F0_9PEZI</name>
<evidence type="ECO:0000313" key="1">
    <source>
        <dbReference type="EMBL" id="KAF1987753.1"/>
    </source>
</evidence>
<dbReference type="Proteomes" id="UP000800041">
    <property type="component" value="Unassembled WGS sequence"/>
</dbReference>
<dbReference type="PANTHER" id="PTHR37981">
    <property type="entry name" value="LIPASE 2"/>
    <property type="match status" value="1"/>
</dbReference>
<dbReference type="Gene3D" id="3.40.50.1110">
    <property type="entry name" value="SGNH hydrolase"/>
    <property type="match status" value="1"/>
</dbReference>
<organism evidence="1 2">
    <name type="scientific">Aulographum hederae CBS 113979</name>
    <dbReference type="NCBI Taxonomy" id="1176131"/>
    <lineage>
        <taxon>Eukaryota</taxon>
        <taxon>Fungi</taxon>
        <taxon>Dikarya</taxon>
        <taxon>Ascomycota</taxon>
        <taxon>Pezizomycotina</taxon>
        <taxon>Dothideomycetes</taxon>
        <taxon>Pleosporomycetidae</taxon>
        <taxon>Aulographales</taxon>
        <taxon>Aulographaceae</taxon>
    </lineage>
</organism>
<dbReference type="InterPro" id="IPR037460">
    <property type="entry name" value="SEST-like"/>
</dbReference>
<sequence length="456" mass="50742">MKNLTEKQLIKGDPNKGVQFTPIGKPQLAALTISGNDLGFSDIVNNCIFCFYKTEDCDTTLKKAEETVASQDLETRLVSTYTEVLAAGRQAGGANPPESFQLFVAGYIPFFNQDDPGCDDITWNIWLGATEPKLTTGLRRRMNSLVDKLNGVISKVAASLEDVGVVYVDGQQDDYRQHRFCEPADKDYLQRPIGKDTWFWHLWSPWDNTEGPEGFSTAGANDLSKIILEALIPDQAQRDSISASNPPWNVNDAFTSEEKLIAALDKAKKDGVLAQDWNFDRLRRIFHPKGAGNNAYAKHFLSTIKDHREVSTPPPTEPPPPPFAGGSCCFHLEQTNTCADDSENYFATINLLDSDKKEIYKTPDGLNEGLGMPINDKDHSSFQGPLPNPVYVTGEHQDNYVQFRYGDLSWTSDTKIRDPVEADCTAGGFDPKEGPSCNNPDWIQFAVRKMDCCFKC</sequence>
<evidence type="ECO:0000313" key="2">
    <source>
        <dbReference type="Proteomes" id="UP000800041"/>
    </source>
</evidence>
<proteinExistence type="predicted"/>
<dbReference type="EMBL" id="ML977151">
    <property type="protein sequence ID" value="KAF1987753.1"/>
    <property type="molecule type" value="Genomic_DNA"/>
</dbReference>